<accession>A0ABR2EF27</accession>
<feature type="domain" description="Pyruvate carboxyltransferase" evidence="8">
    <location>
        <begin position="1"/>
        <end position="66"/>
    </location>
</feature>
<dbReference type="InterPro" id="IPR000891">
    <property type="entry name" value="PYR_CT"/>
</dbReference>
<evidence type="ECO:0000313" key="10">
    <source>
        <dbReference type="Proteomes" id="UP001472677"/>
    </source>
</evidence>
<dbReference type="SUPFAM" id="SSF51569">
    <property type="entry name" value="Aldolase"/>
    <property type="match status" value="1"/>
</dbReference>
<dbReference type="InterPro" id="IPR043594">
    <property type="entry name" value="HMGL"/>
</dbReference>
<evidence type="ECO:0000256" key="6">
    <source>
        <dbReference type="ARBA" id="ARBA00049877"/>
    </source>
</evidence>
<evidence type="ECO:0000256" key="1">
    <source>
        <dbReference type="ARBA" id="ARBA00005143"/>
    </source>
</evidence>
<dbReference type="InterPro" id="IPR013785">
    <property type="entry name" value="Aldolase_TIM"/>
</dbReference>
<comment type="caution">
    <text evidence="9">The sequence shown here is derived from an EMBL/GenBank/DDBJ whole genome shotgun (WGS) entry which is preliminary data.</text>
</comment>
<keyword evidence="5" id="KW-0456">Lyase</keyword>
<dbReference type="EC" id="4.1.3.4" evidence="3"/>
<sequence>MRNLLILWRCLQAFQVLLSNFLFSLHMGINVVDSSVSNLGGCPYAEGASGNVVTEDVVYMLNGLGT</sequence>
<feature type="chain" id="PRO_5046420443" description="hydroxymethylglutaryl-CoA lyase" evidence="7">
    <location>
        <begin position="20"/>
        <end position="66"/>
    </location>
</feature>
<comment type="pathway">
    <text evidence="1">Metabolic intermediate metabolism; (S)-3-hydroxy-3-methylglutaryl-CoA degradation; acetoacetate from (S)-3-hydroxy-3-methylglutaryl-CoA: step 1/1.</text>
</comment>
<dbReference type="Proteomes" id="UP001472677">
    <property type="component" value="Unassembled WGS sequence"/>
</dbReference>
<evidence type="ECO:0000256" key="3">
    <source>
        <dbReference type="ARBA" id="ARBA00012910"/>
    </source>
</evidence>
<dbReference type="PANTHER" id="PTHR42738">
    <property type="entry name" value="HYDROXYMETHYLGLUTARYL-COA LYASE"/>
    <property type="match status" value="1"/>
</dbReference>
<evidence type="ECO:0000313" key="9">
    <source>
        <dbReference type="EMBL" id="KAK8559254.1"/>
    </source>
</evidence>
<evidence type="ECO:0000256" key="2">
    <source>
        <dbReference type="ARBA" id="ARBA00009405"/>
    </source>
</evidence>
<evidence type="ECO:0000256" key="5">
    <source>
        <dbReference type="ARBA" id="ARBA00023239"/>
    </source>
</evidence>
<comment type="similarity">
    <text evidence="2">Belongs to the HMG-CoA lyase family.</text>
</comment>
<keyword evidence="4" id="KW-0479">Metal-binding</keyword>
<dbReference type="PANTHER" id="PTHR42738:SF7">
    <property type="entry name" value="HYDROXYMETHYLGLUTARYL-COA LYASE"/>
    <property type="match status" value="1"/>
</dbReference>
<proteinExistence type="inferred from homology"/>
<name>A0ABR2EF27_9ROSI</name>
<evidence type="ECO:0000259" key="8">
    <source>
        <dbReference type="PROSITE" id="PS50991"/>
    </source>
</evidence>
<keyword evidence="10" id="KW-1185">Reference proteome</keyword>
<evidence type="ECO:0000256" key="4">
    <source>
        <dbReference type="ARBA" id="ARBA00022723"/>
    </source>
</evidence>
<feature type="signal peptide" evidence="7">
    <location>
        <begin position="1"/>
        <end position="19"/>
    </location>
</feature>
<dbReference type="PROSITE" id="PS50991">
    <property type="entry name" value="PYR_CT"/>
    <property type="match status" value="1"/>
</dbReference>
<dbReference type="Gene3D" id="3.20.20.70">
    <property type="entry name" value="Aldolase class I"/>
    <property type="match status" value="1"/>
</dbReference>
<evidence type="ECO:0000256" key="7">
    <source>
        <dbReference type="SAM" id="SignalP"/>
    </source>
</evidence>
<reference evidence="9 10" key="1">
    <citation type="journal article" date="2024" name="G3 (Bethesda)">
        <title>Genome assembly of Hibiscus sabdariffa L. provides insights into metabolisms of medicinal natural products.</title>
        <authorList>
            <person name="Kim T."/>
        </authorList>
    </citation>
    <scope>NUCLEOTIDE SEQUENCE [LARGE SCALE GENOMIC DNA]</scope>
    <source>
        <strain evidence="9">TK-2024</strain>
        <tissue evidence="9">Old leaves</tissue>
    </source>
</reference>
<comment type="catalytic activity">
    <reaction evidence="6">
        <text>(3S)-3-hydroxy-3-methylglutaryl-CoA = acetoacetate + acetyl-CoA</text>
        <dbReference type="Rhea" id="RHEA:24404"/>
        <dbReference type="ChEBI" id="CHEBI:13705"/>
        <dbReference type="ChEBI" id="CHEBI:43074"/>
        <dbReference type="ChEBI" id="CHEBI:57288"/>
        <dbReference type="EC" id="4.1.3.4"/>
    </reaction>
</comment>
<gene>
    <name evidence="9" type="ORF">V6N12_042535</name>
</gene>
<organism evidence="9 10">
    <name type="scientific">Hibiscus sabdariffa</name>
    <name type="common">roselle</name>
    <dbReference type="NCBI Taxonomy" id="183260"/>
    <lineage>
        <taxon>Eukaryota</taxon>
        <taxon>Viridiplantae</taxon>
        <taxon>Streptophyta</taxon>
        <taxon>Embryophyta</taxon>
        <taxon>Tracheophyta</taxon>
        <taxon>Spermatophyta</taxon>
        <taxon>Magnoliopsida</taxon>
        <taxon>eudicotyledons</taxon>
        <taxon>Gunneridae</taxon>
        <taxon>Pentapetalae</taxon>
        <taxon>rosids</taxon>
        <taxon>malvids</taxon>
        <taxon>Malvales</taxon>
        <taxon>Malvaceae</taxon>
        <taxon>Malvoideae</taxon>
        <taxon>Hibiscus</taxon>
    </lineage>
</organism>
<protein>
    <recommendedName>
        <fullName evidence="3">hydroxymethylglutaryl-CoA lyase</fullName>
        <ecNumber evidence="3">4.1.3.4</ecNumber>
    </recommendedName>
</protein>
<dbReference type="EMBL" id="JBBPBM010000015">
    <property type="protein sequence ID" value="KAK8559254.1"/>
    <property type="molecule type" value="Genomic_DNA"/>
</dbReference>
<keyword evidence="7" id="KW-0732">Signal</keyword>